<dbReference type="PATRIC" id="fig|740709.3.peg.926"/>
<dbReference type="RefSeq" id="WP_008488023.1">
    <property type="nucleotide sequence ID" value="NZ_AMRG01000004.1"/>
</dbReference>
<protein>
    <recommendedName>
        <fullName evidence="4">DUF3301 domain-containing protein</fullName>
    </recommendedName>
</protein>
<gene>
    <name evidence="2" type="ORF">A10D4_04580</name>
</gene>
<evidence type="ECO:0000313" key="3">
    <source>
        <dbReference type="Proteomes" id="UP000014115"/>
    </source>
</evidence>
<keyword evidence="1" id="KW-1133">Transmembrane helix</keyword>
<keyword evidence="3" id="KW-1185">Reference proteome</keyword>
<organism evidence="2 3">
    <name type="scientific">Idiomarina xiamenensis 10-D-4</name>
    <dbReference type="NCBI Taxonomy" id="740709"/>
    <lineage>
        <taxon>Bacteria</taxon>
        <taxon>Pseudomonadati</taxon>
        <taxon>Pseudomonadota</taxon>
        <taxon>Gammaproteobacteria</taxon>
        <taxon>Alteromonadales</taxon>
        <taxon>Idiomarinaceae</taxon>
        <taxon>Idiomarina</taxon>
    </lineage>
</organism>
<dbReference type="STRING" id="740709.A10D4_04580"/>
<name>K2KAJ8_9GAMM</name>
<sequence>MTLFDAWLLIAIGLLGWLFWLWRQQSERARQQAQRYCQQQQLQLLEVYRGKGRFCRHQGRLGWLSHFQFDFSSDGESRYQGDLWMFNGKLTSIETPAYRLPN</sequence>
<dbReference type="EMBL" id="AMRG01000004">
    <property type="protein sequence ID" value="EKE84858.1"/>
    <property type="molecule type" value="Genomic_DNA"/>
</dbReference>
<dbReference type="AlphaFoldDB" id="K2KAJ8"/>
<feature type="transmembrane region" description="Helical" evidence="1">
    <location>
        <begin position="6"/>
        <end position="22"/>
    </location>
</feature>
<dbReference type="OrthoDB" id="5959530at2"/>
<reference evidence="2 3" key="1">
    <citation type="journal article" date="2012" name="J. Bacteriol.">
        <title>Genome Sequence of Idiomarina xiamenensis Type Strain 10-D-4.</title>
        <authorList>
            <person name="Lai Q."/>
            <person name="Wang L."/>
            <person name="Wang W."/>
            <person name="Shao Z."/>
        </authorList>
    </citation>
    <scope>NUCLEOTIDE SEQUENCE [LARGE SCALE GENOMIC DNA]</scope>
    <source>
        <strain evidence="2 3">10-D-4</strain>
    </source>
</reference>
<comment type="caution">
    <text evidence="2">The sequence shown here is derived from an EMBL/GenBank/DDBJ whole genome shotgun (WGS) entry which is preliminary data.</text>
</comment>
<evidence type="ECO:0008006" key="4">
    <source>
        <dbReference type="Google" id="ProtNLM"/>
    </source>
</evidence>
<evidence type="ECO:0000256" key="1">
    <source>
        <dbReference type="SAM" id="Phobius"/>
    </source>
</evidence>
<accession>K2KAJ8</accession>
<dbReference type="Proteomes" id="UP000014115">
    <property type="component" value="Unassembled WGS sequence"/>
</dbReference>
<evidence type="ECO:0000313" key="2">
    <source>
        <dbReference type="EMBL" id="EKE84858.1"/>
    </source>
</evidence>
<dbReference type="InterPro" id="IPR021732">
    <property type="entry name" value="DUF3301"/>
</dbReference>
<dbReference type="eggNOG" id="ENOG50333AT">
    <property type="taxonomic scope" value="Bacteria"/>
</dbReference>
<dbReference type="Pfam" id="PF11743">
    <property type="entry name" value="DUF3301"/>
    <property type="match status" value="1"/>
</dbReference>
<proteinExistence type="predicted"/>
<keyword evidence="1" id="KW-0812">Transmembrane</keyword>
<keyword evidence="1" id="KW-0472">Membrane</keyword>